<feature type="chain" id="PRO_5002843115" evidence="2">
    <location>
        <begin position="21"/>
        <end position="472"/>
    </location>
</feature>
<dbReference type="AlphaFoldDB" id="B6BN40"/>
<keyword evidence="4" id="KW-1185">Reference proteome</keyword>
<keyword evidence="1" id="KW-1133">Transmembrane helix</keyword>
<accession>H1FXR3</accession>
<dbReference type="eggNOG" id="COG0457">
    <property type="taxonomic scope" value="Bacteria"/>
</dbReference>
<feature type="signal peptide" evidence="2">
    <location>
        <begin position="1"/>
        <end position="20"/>
    </location>
</feature>
<dbReference type="HOGENOM" id="CLU_039937_0_0_7"/>
<name>B6BN40_SULGG</name>
<feature type="transmembrane region" description="Helical" evidence="1">
    <location>
        <begin position="386"/>
        <end position="405"/>
    </location>
</feature>
<protein>
    <submittedName>
        <fullName evidence="3">BatD-like protein</fullName>
    </submittedName>
</protein>
<evidence type="ECO:0000313" key="3">
    <source>
        <dbReference type="EMBL" id="EHP30683.1"/>
    </source>
</evidence>
<proteinExistence type="predicted"/>
<dbReference type="Proteomes" id="UP000006431">
    <property type="component" value="Unassembled WGS sequence"/>
</dbReference>
<organism evidence="3 4">
    <name type="scientific">Sulfurimonas gotlandica (strain DSM 19862 / JCM 16533 / GD1)</name>
    <dbReference type="NCBI Taxonomy" id="929558"/>
    <lineage>
        <taxon>Bacteria</taxon>
        <taxon>Pseudomonadati</taxon>
        <taxon>Campylobacterota</taxon>
        <taxon>Epsilonproteobacteria</taxon>
        <taxon>Campylobacterales</taxon>
        <taxon>Sulfurimonadaceae</taxon>
        <taxon>Sulfurimonas</taxon>
    </lineage>
</organism>
<sequence>MKNLGKIVLFLLLAQLSATASVKATVDATSIEVGEMVTYSLHLSGVDVDRPTILSLCGTDVISTSSQTSIEMINGDITRKNILSYKFMPQKSCVIEPIEVTIDSKVEKSNSVEIKVGEIVANKDADFILTLETPTKEVYVGEPFEVTLLFKQKSDAEAVDSKFIPPELKGFWIKGESQPQRSQDGKYSVSKVIYTMAAQRVGKLDISKAQIRIASRAHVRDSWGSWIPKIKWRTYYSNELNIDVKALPGGVDLVGNFSINATADKSEINPSEALNITIEVLGNGNLEDIKSFKPYIDGVNIFDEKIVVNGNKLTQKMAFVAESDFVVAPFVLKYFDPITKEIKTVSTNEISIKVKNAKPKEELTIKREEVEPKEVVQTVNFSISNLWIAIIFIVGLASGVLIMLLKPWTILKKEKNISIKDPKTLLIKLFPYRNDEEVQIIIDILEKNIYSDAKIEIDKKLLKEIIKKYNLL</sequence>
<dbReference type="RefSeq" id="WP_008339300.1">
    <property type="nucleotide sequence ID" value="NZ_AFRZ01000001.1"/>
</dbReference>
<gene>
    <name evidence="3" type="primary">batD2</name>
    <name evidence="3" type="ORF">SMGD1_2160</name>
</gene>
<comment type="caution">
    <text evidence="3">The sequence shown here is derived from an EMBL/GenBank/DDBJ whole genome shotgun (WGS) entry which is preliminary data.</text>
</comment>
<evidence type="ECO:0000256" key="2">
    <source>
        <dbReference type="SAM" id="SignalP"/>
    </source>
</evidence>
<evidence type="ECO:0000256" key="1">
    <source>
        <dbReference type="SAM" id="Phobius"/>
    </source>
</evidence>
<dbReference type="PANTHER" id="PTHR40940:SF2">
    <property type="entry name" value="BATD"/>
    <property type="match status" value="1"/>
</dbReference>
<dbReference type="InterPro" id="IPR025738">
    <property type="entry name" value="BatD"/>
</dbReference>
<dbReference type="PATRIC" id="fig|929558.5.peg.2151"/>
<dbReference type="EMBL" id="AFRZ01000001">
    <property type="protein sequence ID" value="EHP30683.1"/>
    <property type="molecule type" value="Genomic_DNA"/>
</dbReference>
<accession>B6BN40</accession>
<dbReference type="Pfam" id="PF13584">
    <property type="entry name" value="BatD"/>
    <property type="match status" value="2"/>
</dbReference>
<dbReference type="PANTHER" id="PTHR40940">
    <property type="entry name" value="PROTEIN BATD-RELATED"/>
    <property type="match status" value="1"/>
</dbReference>
<evidence type="ECO:0000313" key="4">
    <source>
        <dbReference type="Proteomes" id="UP000006431"/>
    </source>
</evidence>
<keyword evidence="1" id="KW-0472">Membrane</keyword>
<keyword evidence="2" id="KW-0732">Signal</keyword>
<keyword evidence="1" id="KW-0812">Transmembrane</keyword>
<dbReference type="OrthoDB" id="5372079at2"/>
<reference evidence="3 4" key="1">
    <citation type="journal article" date="2012" name="Proc. Natl. Acad. Sci. U.S.A.">
        <title>Genome and physiology of a model Epsilonproteobacterium responsible for sulfide detoxification in marine oxygen depletion zones.</title>
        <authorList>
            <person name="Grote J."/>
            <person name="Schott T."/>
            <person name="Bruckner C.G."/>
            <person name="Glockner F.O."/>
            <person name="Jost G."/>
            <person name="Teeling H."/>
            <person name="Labrenz M."/>
            <person name="Jurgens K."/>
        </authorList>
    </citation>
    <scope>NUCLEOTIDE SEQUENCE [LARGE SCALE GENOMIC DNA]</scope>
    <source>
        <strain evidence="3 4">GD1</strain>
    </source>
</reference>
<dbReference type="STRING" id="929558.SMGD1_2160"/>